<dbReference type="EMBL" id="CAADRA010007364">
    <property type="protein sequence ID" value="VFU00716.1"/>
    <property type="molecule type" value="Genomic_DNA"/>
</dbReference>
<dbReference type="Proteomes" id="UP000332933">
    <property type="component" value="Unassembled WGS sequence"/>
</dbReference>
<keyword evidence="2" id="KW-0472">Membrane</keyword>
<feature type="region of interest" description="Disordered" evidence="1">
    <location>
        <begin position="1"/>
        <end position="27"/>
    </location>
</feature>
<name>A0A485LPH5_9STRA</name>
<gene>
    <name evidence="4" type="primary">Aste57867_24073</name>
    <name evidence="3" type="ORF">As57867_024000</name>
    <name evidence="4" type="ORF">ASTE57867_24073</name>
</gene>
<feature type="transmembrane region" description="Helical" evidence="2">
    <location>
        <begin position="350"/>
        <end position="367"/>
    </location>
</feature>
<feature type="transmembrane region" description="Helical" evidence="2">
    <location>
        <begin position="48"/>
        <end position="68"/>
    </location>
</feature>
<evidence type="ECO:0000313" key="4">
    <source>
        <dbReference type="EMBL" id="VFU00716.1"/>
    </source>
</evidence>
<keyword evidence="5" id="KW-1185">Reference proteome</keyword>
<keyword evidence="2" id="KW-1133">Transmembrane helix</keyword>
<accession>A0A485LPH5</accession>
<evidence type="ECO:0000256" key="2">
    <source>
        <dbReference type="SAM" id="Phobius"/>
    </source>
</evidence>
<evidence type="ECO:0000256" key="1">
    <source>
        <dbReference type="SAM" id="MobiDB-lite"/>
    </source>
</evidence>
<evidence type="ECO:0000313" key="5">
    <source>
        <dbReference type="Proteomes" id="UP000332933"/>
    </source>
</evidence>
<proteinExistence type="predicted"/>
<dbReference type="EMBL" id="VJMH01007338">
    <property type="protein sequence ID" value="KAF0683992.1"/>
    <property type="molecule type" value="Genomic_DNA"/>
</dbReference>
<keyword evidence="2" id="KW-0812">Transmembrane</keyword>
<dbReference type="OrthoDB" id="74479at2759"/>
<feature type="transmembrane region" description="Helical" evidence="2">
    <location>
        <begin position="379"/>
        <end position="396"/>
    </location>
</feature>
<sequence length="657" mass="72344">MSDNKSPVTPADTDESNADAKTPSSKVSSSSMKLIETIQARAPIGQGMVLAITYLGFATLVAVSTYYLNGIANTPVLFGVVMEAFDYNQWDVPVNTLLQGSGVVYANYSTAPPIDGTVSLSDLLYKTCGMNDQGCAATFLGDTNQIWAAVGKAFADIPAFDQPLFQDKTQVIQFRHINNLSGWNKAVVMYYIDGHDTAITCMVRRTSFYLSQQDPLTAVVDTLAYCSARAYDPKWMCETEVGLDVNTYAIQVNKGVPTYIGMCKRRDVYLHAGYTAQVTGGLSGSQFIRTVPAIDEYMGGIVQASAPWDILGVTQCYDYNPATRLGMLLQIQGVVTMTWKCDSLMVTNSIVLWGMAIYLVALQLIFLRRSVICSVPVYMSKNVVGLAILFVAFYGNENLQALTTFLIQNPVGGFASTFYALLGPIQVASIVGIMTGPLIQIWFTPRLVTQTWLLLGFSVLNWVIVFVLEGFVFPYKNENLPSLCGLATSTSCFVFSAIPHTYYLSMIVSGVVVLVAIAVIHIHERYLPDTVVVPASHSLLMYLNMTHLRELVTSLRGCVVVVTHDDNVLVDHGLLLMKNTLRVSDTCMTRLANVQYELIYRYLPPAVKPFFSRQVGTFLVVHVENDRIMHGRSSFKSLSQVGIDGDSMQHWRAGFLA</sequence>
<reference evidence="3" key="2">
    <citation type="submission" date="2019-06" db="EMBL/GenBank/DDBJ databases">
        <title>Genomics analysis of Aphanomyces spp. identifies a new class of oomycete effector associated with host adaptation.</title>
        <authorList>
            <person name="Gaulin E."/>
        </authorList>
    </citation>
    <scope>NUCLEOTIDE SEQUENCE</scope>
    <source>
        <strain evidence="3">CBS 578.67</strain>
    </source>
</reference>
<feature type="transmembrane region" description="Helical" evidence="2">
    <location>
        <begin position="502"/>
        <end position="520"/>
    </location>
</feature>
<feature type="transmembrane region" description="Helical" evidence="2">
    <location>
        <begin position="416"/>
        <end position="439"/>
    </location>
</feature>
<evidence type="ECO:0000313" key="3">
    <source>
        <dbReference type="EMBL" id="KAF0683992.1"/>
    </source>
</evidence>
<protein>
    <submittedName>
        <fullName evidence="4">Aste57867_24073 protein</fullName>
    </submittedName>
</protein>
<organism evidence="4 5">
    <name type="scientific">Aphanomyces stellatus</name>
    <dbReference type="NCBI Taxonomy" id="120398"/>
    <lineage>
        <taxon>Eukaryota</taxon>
        <taxon>Sar</taxon>
        <taxon>Stramenopiles</taxon>
        <taxon>Oomycota</taxon>
        <taxon>Saprolegniomycetes</taxon>
        <taxon>Saprolegniales</taxon>
        <taxon>Verrucalvaceae</taxon>
        <taxon>Aphanomyces</taxon>
    </lineage>
</organism>
<reference evidence="4 5" key="1">
    <citation type="submission" date="2019-03" db="EMBL/GenBank/DDBJ databases">
        <authorList>
            <person name="Gaulin E."/>
            <person name="Dumas B."/>
        </authorList>
    </citation>
    <scope>NUCLEOTIDE SEQUENCE [LARGE SCALE GENOMIC DNA]</scope>
    <source>
        <strain evidence="4">CBS 568.67</strain>
    </source>
</reference>
<dbReference type="AlphaFoldDB" id="A0A485LPH5"/>
<feature type="transmembrane region" description="Helical" evidence="2">
    <location>
        <begin position="451"/>
        <end position="473"/>
    </location>
</feature>